<dbReference type="InterPro" id="IPR008042">
    <property type="entry name" value="Retrotrans_Pao"/>
</dbReference>
<name>A0A023EZB2_TRIIF</name>
<dbReference type="InterPro" id="IPR043128">
    <property type="entry name" value="Rev_trsase/Diguanyl_cyclase"/>
</dbReference>
<dbReference type="SUPFAM" id="SSF53098">
    <property type="entry name" value="Ribonuclease H-like"/>
    <property type="match status" value="1"/>
</dbReference>
<dbReference type="SUPFAM" id="SSF56672">
    <property type="entry name" value="DNA/RNA polymerases"/>
    <property type="match status" value="1"/>
</dbReference>
<dbReference type="InterPro" id="IPR043502">
    <property type="entry name" value="DNA/RNA_pol_sf"/>
</dbReference>
<evidence type="ECO:0000313" key="2">
    <source>
        <dbReference type="EMBL" id="JAC14572.1"/>
    </source>
</evidence>
<feature type="domain" description="Integrase catalytic" evidence="1">
    <location>
        <begin position="1426"/>
        <end position="1620"/>
    </location>
</feature>
<dbReference type="GO" id="GO:0015074">
    <property type="term" value="P:DNA integration"/>
    <property type="evidence" value="ECO:0007669"/>
    <property type="project" value="InterPro"/>
</dbReference>
<dbReference type="Pfam" id="PF03564">
    <property type="entry name" value="DUF1759"/>
    <property type="match status" value="1"/>
</dbReference>
<dbReference type="InterPro" id="IPR036397">
    <property type="entry name" value="RNaseH_sf"/>
</dbReference>
<sequence length="1736" mass="197139">MSKKGKQALLTQREVIIKNLERFEQYVDQFDGSNVIELKLRLNKIEKLFEQFNSIQTELEISNNDIELEQITRIKFENKYFSCLAKTEQLFIDERSNQLSENNLGTPDDFGVKLQAISLPKYDGNYEDWLSFADIYKSAVHDNPKIPVIRKFYALRSCLIGPAANVIKNIEITEQNYTGAWKLIETRFFNKRLITQRHVKVMFDLPKVTKESAKELRSLHDNTLKHLQALKALGQPTDSWDSLIIHLISSKFDQQTFKAWQEYSPGDTLPTFECLLKFLNQRCQTLEALSNSLSIQQKSSSSSESQKKIQVSSNQANYFKQQRHHTTNNSCFHSQAYHNCKLCNKPHPIYRCEMFLNLSTENRINKLKELNLCINCLKPKNHEISACNSRKCKICNCLHNTLCHQDSISGQSQACVSPPAAAFKVLQHQPIISATSDCHGNRISSNVILSTALIQLNNANGNSVTIRVLLDSGSQPNFLTDSVCRFLGLSRSKTSLPISGINGSSSNVSFKTKAIISSLTTSFQATSEFLIIPQITGNIPSSTLDCEQWEFPKVELADPTWNHSAKVDGLLGAQLFWQLLLQRRIKIPNSSAILQETLLGWVVCSTGGQEDSEDLNHCHVASLSDVDEHLQAFWKLEDSSSKKTCTGEDLACEIHYANTVNRGIDGRYTVQIPLRKDPIVLGSSRKTALSRFYNLESKLVKQPLLYEQYRQFMQEYERLGHMKQVSNDIELPEYFIPHHAIYKESSSTTKLRVVFDASAKTETGLSLNEISMVGPVIQDSLFDILIRFRMYNYVMMSDIEKMYRQTNIHEAQCSLQKIFWRDNPSEDIKTYKLTTITYGTASAPYLATRTLHQLFLDECSNLPQAAKVQRDFYVDDLMTGCNSIAEGLQIQKEVITLLKQGKFHLRKWCANSPTLLEAISPEDREQLKIHCFDGYTSSTVKTLGLTFDIENDCFIFNVKDPDKSSITKRKVIAEISQIFDPLGVIGPIILTAKIFMQRLWREGVGWDEQLPDLLVKQWSNFRNSLSHLQQIRITRQVTINPPDASIEIHAFSDASEAAYGTCVYVRSIDTISGNVLSVNLLCSKSRVAPLKATSLPRLELCGGLLMAQLTNVVCTSLAVDRNRIYYWTDSTIILAWLHSPSTHWATFVANRVAKIQELSNIEHWKHVGGNDNPADIISRGMDPDSLSASSLWWNGPEFLTSTSGLTKDWSNQSQVDYPLDPPERRRNMMALQTIFSSWEILRRYSSITKLTRIIAYCRRFIVNSKIKKGETVRLTGPLTAFELNDSLCLILKGCQQEVYADEFKALSKGNPVHKSSKLANLNPFLGDDGLIRVGGRIENAIITHEQKHPIVLPPMHHITRLIARERHLALLHCGPQSLLAAMRLRYWPINGRHLTTKIVQNCITCFRAKPRGITQIMGQLPAARVQKSRPFTHCGIDYAGPIHIRLNQTRRASTVKCYVALFVCLAVKAVHIEIVEDLSVEAFISCLRRFIARRGKPTSIYSDNSTTFSGAANQLKAFRRFIETQKTEDSILKFASSCGFQWSFIPPYSPHMGGLWEANIKLVKHHLRRTMGTTILTYVNLYTLLVEIESCVNSRPLLPLSNDPSDLTYLSPAHFLIGESFNSLPDLDLLSVPMNRLTQWKLVEQMKQTFWAQWSTSYLSELQKRLKWKDQHANIQTGTLVLIQEKTSPLNWRLGRVLEVHKGPDRQVRVVTLKTQTGTTKRAITKICPLPINEED</sequence>
<accession>A0A023EZB2</accession>
<dbReference type="Pfam" id="PF05380">
    <property type="entry name" value="Peptidase_A17"/>
    <property type="match status" value="1"/>
</dbReference>
<dbReference type="CDD" id="cd00303">
    <property type="entry name" value="retropepsin_like"/>
    <property type="match status" value="1"/>
</dbReference>
<dbReference type="GO" id="GO:0003676">
    <property type="term" value="F:nucleic acid binding"/>
    <property type="evidence" value="ECO:0007669"/>
    <property type="project" value="InterPro"/>
</dbReference>
<dbReference type="EMBL" id="GBBI01004140">
    <property type="protein sequence ID" value="JAC14572.1"/>
    <property type="molecule type" value="mRNA"/>
</dbReference>
<dbReference type="Pfam" id="PF18701">
    <property type="entry name" value="DUF5641"/>
    <property type="match status" value="1"/>
</dbReference>
<dbReference type="PROSITE" id="PS50994">
    <property type="entry name" value="INTEGRASE"/>
    <property type="match status" value="1"/>
</dbReference>
<dbReference type="InterPro" id="IPR001584">
    <property type="entry name" value="Integrase_cat-core"/>
</dbReference>
<protein>
    <submittedName>
        <fullName evidence="2">Putative bel12 ag transposon polyprotein</fullName>
    </submittedName>
</protein>
<dbReference type="InterPro" id="IPR005312">
    <property type="entry name" value="DUF1759"/>
</dbReference>
<dbReference type="Gene3D" id="3.10.10.10">
    <property type="entry name" value="HIV Type 1 Reverse Transcriptase, subunit A, domain 1"/>
    <property type="match status" value="1"/>
</dbReference>
<proteinExistence type="evidence at transcript level"/>
<feature type="non-terminal residue" evidence="2">
    <location>
        <position position="1736"/>
    </location>
</feature>
<dbReference type="PANTHER" id="PTHR47331:SF1">
    <property type="entry name" value="GAG-LIKE PROTEIN"/>
    <property type="match status" value="1"/>
</dbReference>
<organism evidence="2">
    <name type="scientific">Triatoma infestans</name>
    <name type="common">Assassin bug</name>
    <dbReference type="NCBI Taxonomy" id="30076"/>
    <lineage>
        <taxon>Eukaryota</taxon>
        <taxon>Metazoa</taxon>
        <taxon>Ecdysozoa</taxon>
        <taxon>Arthropoda</taxon>
        <taxon>Hexapoda</taxon>
        <taxon>Insecta</taxon>
        <taxon>Pterygota</taxon>
        <taxon>Neoptera</taxon>
        <taxon>Paraneoptera</taxon>
        <taxon>Hemiptera</taxon>
        <taxon>Heteroptera</taxon>
        <taxon>Panheteroptera</taxon>
        <taxon>Cimicomorpha</taxon>
        <taxon>Reduviidae</taxon>
        <taxon>Triatominae</taxon>
        <taxon>Triatoma</taxon>
    </lineage>
</organism>
<dbReference type="InterPro" id="IPR041588">
    <property type="entry name" value="Integrase_H2C2"/>
</dbReference>
<dbReference type="InterPro" id="IPR040676">
    <property type="entry name" value="DUF5641"/>
</dbReference>
<dbReference type="GO" id="GO:0042575">
    <property type="term" value="C:DNA polymerase complex"/>
    <property type="evidence" value="ECO:0007669"/>
    <property type="project" value="UniProtKB-ARBA"/>
</dbReference>
<dbReference type="Gene3D" id="3.30.420.10">
    <property type="entry name" value="Ribonuclease H-like superfamily/Ribonuclease H"/>
    <property type="match status" value="1"/>
</dbReference>
<dbReference type="PANTHER" id="PTHR47331">
    <property type="entry name" value="PHD-TYPE DOMAIN-CONTAINING PROTEIN"/>
    <property type="match status" value="1"/>
</dbReference>
<dbReference type="Gene3D" id="3.30.70.270">
    <property type="match status" value="1"/>
</dbReference>
<dbReference type="Pfam" id="PF17921">
    <property type="entry name" value="Integrase_H2C2"/>
    <property type="match status" value="1"/>
</dbReference>
<reference evidence="2" key="1">
    <citation type="journal article" date="2014" name="PLoS Negl. Trop. Dis.">
        <title>An updated insight into the Sialotranscriptome of Triatoma infestans: developmental stage and geographic variations.</title>
        <authorList>
            <person name="Schwarz A."/>
            <person name="Medrano-Mercado N."/>
            <person name="Schaub G.A."/>
            <person name="Struchiner C.J."/>
            <person name="Bargues M.D."/>
            <person name="Levy M.Z."/>
            <person name="Ribeiro J.M."/>
        </authorList>
    </citation>
    <scope>NUCLEOTIDE SEQUENCE</scope>
    <source>
        <strain evidence="2">Chile</strain>
        <tissue evidence="2">Salivary glands</tissue>
    </source>
</reference>
<dbReference type="GO" id="GO:0071897">
    <property type="term" value="P:DNA biosynthetic process"/>
    <property type="evidence" value="ECO:0007669"/>
    <property type="project" value="UniProtKB-ARBA"/>
</dbReference>
<dbReference type="InterPro" id="IPR012337">
    <property type="entry name" value="RNaseH-like_sf"/>
</dbReference>
<dbReference type="CDD" id="cd01644">
    <property type="entry name" value="RT_pepA17"/>
    <property type="match status" value="1"/>
</dbReference>
<evidence type="ECO:0000259" key="1">
    <source>
        <dbReference type="PROSITE" id="PS50994"/>
    </source>
</evidence>